<accession>A0A1Z4M1C0</accession>
<sequence>MNLLTYVMHLASSGASAYFSALQIRDIKTRPNILAGFQLAESGSVPFLTKLSQRAAEEGDSWLAEKLTKHAADETRHGQIFAHALKQLDKKVRDFKSQSSDTSESDSGEKKSKQRRSSFFGTYYEGYEGEQLKAEYIDWNVFMASTYILELDASKDFARMAKALPESDSKARNLKLGMLNIAEDETTHAAYLYEAMERRMSTTQVQQLVDEWRQRKVNAITAYVTNKLQGKDNAPSLTEDDTSEKEVEKEAVVAVS</sequence>
<reference evidence="2 3" key="1">
    <citation type="submission" date="2017-06" db="EMBL/GenBank/DDBJ databases">
        <title>Genome sequencing of cyanobaciteial culture collection at National Institute for Environmental Studies (NIES).</title>
        <authorList>
            <person name="Hirose Y."/>
            <person name="Shimura Y."/>
            <person name="Fujisawa T."/>
            <person name="Nakamura Y."/>
            <person name="Kawachi M."/>
        </authorList>
    </citation>
    <scope>NUCLEOTIDE SEQUENCE [LARGE SCALE GENOMIC DNA]</scope>
    <source>
        <strain evidence="2 3">NIES-267</strain>
    </source>
</reference>
<evidence type="ECO:0000256" key="1">
    <source>
        <dbReference type="SAM" id="MobiDB-lite"/>
    </source>
</evidence>
<organism evidence="2 3">
    <name type="scientific">Calothrix parasitica NIES-267</name>
    <dbReference type="NCBI Taxonomy" id="1973488"/>
    <lineage>
        <taxon>Bacteria</taxon>
        <taxon>Bacillati</taxon>
        <taxon>Cyanobacteriota</taxon>
        <taxon>Cyanophyceae</taxon>
        <taxon>Nostocales</taxon>
        <taxon>Calotrichaceae</taxon>
        <taxon>Calothrix</taxon>
    </lineage>
</organism>
<evidence type="ECO:0008006" key="4">
    <source>
        <dbReference type="Google" id="ProtNLM"/>
    </source>
</evidence>
<name>A0A1Z4M1C0_9CYAN</name>
<dbReference type="InterPro" id="IPR009078">
    <property type="entry name" value="Ferritin-like_SF"/>
</dbReference>
<dbReference type="SUPFAM" id="SSF47240">
    <property type="entry name" value="Ferritin-like"/>
    <property type="match status" value="1"/>
</dbReference>
<dbReference type="EMBL" id="AP018227">
    <property type="protein sequence ID" value="BAY87257.1"/>
    <property type="molecule type" value="Genomic_DNA"/>
</dbReference>
<protein>
    <recommendedName>
        <fullName evidence="4">Rubrerythrin family protein</fullName>
    </recommendedName>
</protein>
<dbReference type="Proteomes" id="UP000218418">
    <property type="component" value="Chromosome"/>
</dbReference>
<evidence type="ECO:0000313" key="3">
    <source>
        <dbReference type="Proteomes" id="UP000218418"/>
    </source>
</evidence>
<gene>
    <name evidence="2" type="ORF">NIES267_67760</name>
</gene>
<evidence type="ECO:0000313" key="2">
    <source>
        <dbReference type="EMBL" id="BAY87257.1"/>
    </source>
</evidence>
<dbReference type="Gene3D" id="1.20.1260.10">
    <property type="match status" value="1"/>
</dbReference>
<keyword evidence="3" id="KW-1185">Reference proteome</keyword>
<proteinExistence type="predicted"/>
<dbReference type="AlphaFoldDB" id="A0A1Z4M1C0"/>
<feature type="region of interest" description="Disordered" evidence="1">
    <location>
        <begin position="230"/>
        <end position="256"/>
    </location>
</feature>
<dbReference type="InterPro" id="IPR012347">
    <property type="entry name" value="Ferritin-like"/>
</dbReference>
<dbReference type="OrthoDB" id="420095at2"/>
<feature type="compositionally biased region" description="Basic and acidic residues" evidence="1">
    <location>
        <begin position="244"/>
        <end position="256"/>
    </location>
</feature>